<evidence type="ECO:0000256" key="2">
    <source>
        <dbReference type="ARBA" id="ARBA00012418"/>
    </source>
</evidence>
<dbReference type="Pfam" id="PF01192">
    <property type="entry name" value="RNA_pol_Rpb6"/>
    <property type="match status" value="1"/>
</dbReference>
<comment type="subunit">
    <text evidence="11">The RNAP catalytic core consists of 2 alpha, 1 beta, 1 beta' and 1 omega subunit. When a sigma factor is associated with the core the holoenzyme is formed, which can initiate transcription.</text>
</comment>
<dbReference type="GO" id="GO:0003899">
    <property type="term" value="F:DNA-directed RNA polymerase activity"/>
    <property type="evidence" value="ECO:0007669"/>
    <property type="project" value="UniProtKB-UniRule"/>
</dbReference>
<proteinExistence type="inferred from homology"/>
<evidence type="ECO:0000256" key="12">
    <source>
        <dbReference type="SAM" id="MobiDB-lite"/>
    </source>
</evidence>
<evidence type="ECO:0000256" key="8">
    <source>
        <dbReference type="ARBA" id="ARBA00029924"/>
    </source>
</evidence>
<organism evidence="13 14">
    <name type="scientific">Desulfobulbus propionicus (strain ATCC 33891 / DSM 2032 / VKM B-1956 / 1pr3)</name>
    <dbReference type="NCBI Taxonomy" id="577650"/>
    <lineage>
        <taxon>Bacteria</taxon>
        <taxon>Pseudomonadati</taxon>
        <taxon>Thermodesulfobacteriota</taxon>
        <taxon>Desulfobulbia</taxon>
        <taxon>Desulfobulbales</taxon>
        <taxon>Desulfobulbaceae</taxon>
        <taxon>Desulfobulbus</taxon>
    </lineage>
</organism>
<dbReference type="InterPro" id="IPR003716">
    <property type="entry name" value="DNA-dir_RNA_pol_omega"/>
</dbReference>
<keyword evidence="14" id="KW-1185">Reference proteome</keyword>
<dbReference type="NCBIfam" id="TIGR00690">
    <property type="entry name" value="rpoZ"/>
    <property type="match status" value="1"/>
</dbReference>
<sequence length="89" mass="10068">MARITVEDCLGKVGDDNRFSLIHLAVERIRQHRKGEPFLVAGKNKEIVMTLREIAAGKVTFDNIHELPKQRKADQKAAETVVEEDNAEE</sequence>
<dbReference type="GO" id="GO:0003677">
    <property type="term" value="F:DNA binding"/>
    <property type="evidence" value="ECO:0007669"/>
    <property type="project" value="UniProtKB-UniRule"/>
</dbReference>
<evidence type="ECO:0000256" key="6">
    <source>
        <dbReference type="ARBA" id="ARBA00022695"/>
    </source>
</evidence>
<dbReference type="EC" id="2.7.7.6" evidence="2 11"/>
<evidence type="ECO:0000313" key="14">
    <source>
        <dbReference type="Proteomes" id="UP000006365"/>
    </source>
</evidence>
<dbReference type="Proteomes" id="UP000006365">
    <property type="component" value="Chromosome"/>
</dbReference>
<keyword evidence="6 11" id="KW-0548">Nucleotidyltransferase</keyword>
<reference evidence="13 14" key="1">
    <citation type="journal article" date="2011" name="Stand. Genomic Sci.">
        <title>Complete genome sequence of Desulfobulbus propionicus type strain (1pr3).</title>
        <authorList>
            <person name="Pagani I."/>
            <person name="Lapidus A."/>
            <person name="Nolan M."/>
            <person name="Lucas S."/>
            <person name="Hammon N."/>
            <person name="Deshpande S."/>
            <person name="Cheng J.F."/>
            <person name="Chertkov O."/>
            <person name="Davenport K."/>
            <person name="Tapia R."/>
            <person name="Han C."/>
            <person name="Goodwin L."/>
            <person name="Pitluck S."/>
            <person name="Liolios K."/>
            <person name="Mavromatis K."/>
            <person name="Ivanova N."/>
            <person name="Mikhailova N."/>
            <person name="Pati A."/>
            <person name="Chen A."/>
            <person name="Palaniappan K."/>
            <person name="Land M."/>
            <person name="Hauser L."/>
            <person name="Chang Y.J."/>
            <person name="Jeffries C.D."/>
            <person name="Detter J.C."/>
            <person name="Brambilla E."/>
            <person name="Kannan K.P."/>
            <person name="Djao O.D."/>
            <person name="Rohde M."/>
            <person name="Pukall R."/>
            <person name="Spring S."/>
            <person name="Goker M."/>
            <person name="Sikorski J."/>
            <person name="Woyke T."/>
            <person name="Bristow J."/>
            <person name="Eisen J.A."/>
            <person name="Markowitz V."/>
            <person name="Hugenholtz P."/>
            <person name="Kyrpides N.C."/>
            <person name="Klenk H.P."/>
        </authorList>
    </citation>
    <scope>NUCLEOTIDE SEQUENCE [LARGE SCALE GENOMIC DNA]</scope>
    <source>
        <strain evidence="14">ATCC 33891 / DSM 2032 / 1pr3</strain>
    </source>
</reference>
<keyword evidence="4 11" id="KW-0240">DNA-directed RNA polymerase</keyword>
<comment type="function">
    <text evidence="11">Promotes RNA polymerase assembly. Latches the N- and C-terminal regions of the beta' subunit thereby facilitating its interaction with the beta and alpha subunits.</text>
</comment>
<evidence type="ECO:0000313" key="13">
    <source>
        <dbReference type="EMBL" id="ADW18123.1"/>
    </source>
</evidence>
<dbReference type="SMART" id="SM01409">
    <property type="entry name" value="RNA_pol_Rpb6"/>
    <property type="match status" value="1"/>
</dbReference>
<dbReference type="AlphaFoldDB" id="A0A7U3YMI1"/>
<evidence type="ECO:0000256" key="7">
    <source>
        <dbReference type="ARBA" id="ARBA00023163"/>
    </source>
</evidence>
<dbReference type="GO" id="GO:0006351">
    <property type="term" value="P:DNA-templated transcription"/>
    <property type="evidence" value="ECO:0007669"/>
    <property type="project" value="UniProtKB-UniRule"/>
</dbReference>
<dbReference type="EMBL" id="CP002364">
    <property type="protein sequence ID" value="ADW18123.1"/>
    <property type="molecule type" value="Genomic_DNA"/>
</dbReference>
<name>A0A7U3YMI1_DESPD</name>
<dbReference type="RefSeq" id="WP_015724663.1">
    <property type="nucleotide sequence ID" value="NC_014972.1"/>
</dbReference>
<protein>
    <recommendedName>
        <fullName evidence="3 11">DNA-directed RNA polymerase subunit omega</fullName>
        <shortName evidence="11">RNAP omega subunit</shortName>
        <ecNumber evidence="2 11">2.7.7.6</ecNumber>
    </recommendedName>
    <alternativeName>
        <fullName evidence="9 11">RNA polymerase omega subunit</fullName>
    </alternativeName>
    <alternativeName>
        <fullName evidence="8 11">Transcriptase subunit omega</fullName>
    </alternativeName>
</protein>
<dbReference type="PANTHER" id="PTHR34476:SF1">
    <property type="entry name" value="DNA-DIRECTED RNA POLYMERASE SUBUNIT OMEGA"/>
    <property type="match status" value="1"/>
</dbReference>
<dbReference type="SUPFAM" id="SSF63562">
    <property type="entry name" value="RPB6/omega subunit-like"/>
    <property type="match status" value="1"/>
</dbReference>
<evidence type="ECO:0000256" key="11">
    <source>
        <dbReference type="HAMAP-Rule" id="MF_00366"/>
    </source>
</evidence>
<accession>A0A7U3YMI1</accession>
<dbReference type="Gene3D" id="3.90.940.10">
    <property type="match status" value="1"/>
</dbReference>
<dbReference type="PANTHER" id="PTHR34476">
    <property type="entry name" value="DNA-DIRECTED RNA POLYMERASE SUBUNIT OMEGA"/>
    <property type="match status" value="1"/>
</dbReference>
<evidence type="ECO:0000256" key="10">
    <source>
        <dbReference type="ARBA" id="ARBA00048552"/>
    </source>
</evidence>
<dbReference type="InterPro" id="IPR006110">
    <property type="entry name" value="Pol_omega/Rpo6/RPB6"/>
</dbReference>
<keyword evidence="7 11" id="KW-0804">Transcription</keyword>
<dbReference type="HAMAP" id="MF_00366">
    <property type="entry name" value="RNApol_bact_RpoZ"/>
    <property type="match status" value="1"/>
</dbReference>
<keyword evidence="5 11" id="KW-0808">Transferase</keyword>
<dbReference type="KEGG" id="dpr:Despr_1975"/>
<dbReference type="GO" id="GO:0000428">
    <property type="term" value="C:DNA-directed RNA polymerase complex"/>
    <property type="evidence" value="ECO:0007669"/>
    <property type="project" value="UniProtKB-KW"/>
</dbReference>
<evidence type="ECO:0000256" key="5">
    <source>
        <dbReference type="ARBA" id="ARBA00022679"/>
    </source>
</evidence>
<evidence type="ECO:0000256" key="9">
    <source>
        <dbReference type="ARBA" id="ARBA00030998"/>
    </source>
</evidence>
<evidence type="ECO:0000256" key="1">
    <source>
        <dbReference type="ARBA" id="ARBA00006711"/>
    </source>
</evidence>
<evidence type="ECO:0000256" key="4">
    <source>
        <dbReference type="ARBA" id="ARBA00022478"/>
    </source>
</evidence>
<gene>
    <name evidence="11" type="primary">rpoZ</name>
    <name evidence="13" type="ordered locus">Despr_1975</name>
</gene>
<evidence type="ECO:0000256" key="3">
    <source>
        <dbReference type="ARBA" id="ARBA00013725"/>
    </source>
</evidence>
<comment type="catalytic activity">
    <reaction evidence="10 11">
        <text>RNA(n) + a ribonucleoside 5'-triphosphate = RNA(n+1) + diphosphate</text>
        <dbReference type="Rhea" id="RHEA:21248"/>
        <dbReference type="Rhea" id="RHEA-COMP:14527"/>
        <dbReference type="Rhea" id="RHEA-COMP:17342"/>
        <dbReference type="ChEBI" id="CHEBI:33019"/>
        <dbReference type="ChEBI" id="CHEBI:61557"/>
        <dbReference type="ChEBI" id="CHEBI:140395"/>
        <dbReference type="EC" id="2.7.7.6"/>
    </reaction>
</comment>
<comment type="similarity">
    <text evidence="1 11">Belongs to the RNA polymerase subunit omega family.</text>
</comment>
<dbReference type="InterPro" id="IPR036161">
    <property type="entry name" value="RPB6/omega-like_sf"/>
</dbReference>
<feature type="region of interest" description="Disordered" evidence="12">
    <location>
        <begin position="70"/>
        <end position="89"/>
    </location>
</feature>